<keyword evidence="2" id="KW-0489">Methyltransferase</keyword>
<protein>
    <submittedName>
        <fullName evidence="2">2-ketoarginine methyltransferase</fullName>
    </submittedName>
</protein>
<evidence type="ECO:0000259" key="1">
    <source>
        <dbReference type="Pfam" id="PF13649"/>
    </source>
</evidence>
<organism evidence="2 3">
    <name type="scientific">Actinoplanes palleronii</name>
    <dbReference type="NCBI Taxonomy" id="113570"/>
    <lineage>
        <taxon>Bacteria</taxon>
        <taxon>Bacillati</taxon>
        <taxon>Actinomycetota</taxon>
        <taxon>Actinomycetes</taxon>
        <taxon>Micromonosporales</taxon>
        <taxon>Micromonosporaceae</taxon>
        <taxon>Actinoplanes</taxon>
    </lineage>
</organism>
<dbReference type="Gene3D" id="1.10.10.10">
    <property type="entry name" value="Winged helix-like DNA-binding domain superfamily/Winged helix DNA-binding domain"/>
    <property type="match status" value="1"/>
</dbReference>
<sequence>MADIVVVEAHTKVLDLDGRPRPFVRVLTRSDEKASVLADKLADLADVETVLIGFHPIRQATMEGQLAEALQPVAQAFTAFALHAFLDTGLARSIESGMADLAALADRHAMDPDRLSALLGYLVNERYLTRVADRWELTGKMRAVARIEPWYTLLIGGYGQLLPTIRELLPAGAPFGSRDAVAVGRGSCGISQYDAIPMIVSLLSGENALLGRIIDIGCGDGSFLASLIKQNQAEAGIGLDSDPGSIRAANESIDSWGLASRLSFQTTTVQDFIAAQSGDGRRDCFLASFVLQEILEQQGEESLRSVLRAISRRGSRLLVVEVEPGRDGLDMTTGLANRYYNAYFLLHALTEQRLASRDYWEAIFADCGFSVARSATVNPEVDSTGLEFGLLLSPRSGWVA</sequence>
<evidence type="ECO:0000313" key="3">
    <source>
        <dbReference type="Proteomes" id="UP000624709"/>
    </source>
</evidence>
<evidence type="ECO:0000313" key="2">
    <source>
        <dbReference type="EMBL" id="GIE66297.1"/>
    </source>
</evidence>
<dbReference type="InterPro" id="IPR029063">
    <property type="entry name" value="SAM-dependent_MTases_sf"/>
</dbReference>
<keyword evidence="2" id="KW-0808">Transferase</keyword>
<dbReference type="InterPro" id="IPR036390">
    <property type="entry name" value="WH_DNA-bd_sf"/>
</dbReference>
<comment type="caution">
    <text evidence="2">The sequence shown here is derived from an EMBL/GenBank/DDBJ whole genome shotgun (WGS) entry which is preliminary data.</text>
</comment>
<dbReference type="SUPFAM" id="SSF46785">
    <property type="entry name" value="Winged helix' DNA-binding domain"/>
    <property type="match status" value="1"/>
</dbReference>
<name>A0ABQ4B6S9_9ACTN</name>
<dbReference type="Proteomes" id="UP000624709">
    <property type="component" value="Unassembled WGS sequence"/>
</dbReference>
<keyword evidence="3" id="KW-1185">Reference proteome</keyword>
<dbReference type="EMBL" id="BOMS01000031">
    <property type="protein sequence ID" value="GIE66297.1"/>
    <property type="molecule type" value="Genomic_DNA"/>
</dbReference>
<dbReference type="Gene3D" id="3.40.50.150">
    <property type="entry name" value="Vaccinia Virus protein VP39"/>
    <property type="match status" value="1"/>
</dbReference>
<dbReference type="InterPro" id="IPR041698">
    <property type="entry name" value="Methyltransf_25"/>
</dbReference>
<proteinExistence type="predicted"/>
<gene>
    <name evidence="2" type="ORF">Apa02nite_024050</name>
</gene>
<feature type="domain" description="Methyltransferase" evidence="1">
    <location>
        <begin position="213"/>
        <end position="313"/>
    </location>
</feature>
<dbReference type="GO" id="GO:0032259">
    <property type="term" value="P:methylation"/>
    <property type="evidence" value="ECO:0007669"/>
    <property type="project" value="UniProtKB-KW"/>
</dbReference>
<accession>A0ABQ4B6S9</accession>
<reference evidence="2 3" key="1">
    <citation type="submission" date="2021-01" db="EMBL/GenBank/DDBJ databases">
        <title>Whole genome shotgun sequence of Actinoplanes palleronii NBRC 14916.</title>
        <authorList>
            <person name="Komaki H."/>
            <person name="Tamura T."/>
        </authorList>
    </citation>
    <scope>NUCLEOTIDE SEQUENCE [LARGE SCALE GENOMIC DNA]</scope>
    <source>
        <strain evidence="2 3">NBRC 14916</strain>
    </source>
</reference>
<dbReference type="InterPro" id="IPR036388">
    <property type="entry name" value="WH-like_DNA-bd_sf"/>
</dbReference>
<dbReference type="GO" id="GO:0008168">
    <property type="term" value="F:methyltransferase activity"/>
    <property type="evidence" value="ECO:0007669"/>
    <property type="project" value="UniProtKB-KW"/>
</dbReference>
<dbReference type="Pfam" id="PF13649">
    <property type="entry name" value="Methyltransf_25"/>
    <property type="match status" value="1"/>
</dbReference>
<dbReference type="SUPFAM" id="SSF53335">
    <property type="entry name" value="S-adenosyl-L-methionine-dependent methyltransferases"/>
    <property type="match status" value="1"/>
</dbReference>
<dbReference type="RefSeq" id="WP_203825098.1">
    <property type="nucleotide sequence ID" value="NZ_BAAATY010000006.1"/>
</dbReference>